<reference evidence="5 6" key="1">
    <citation type="submission" date="2017-09" db="EMBL/GenBank/DDBJ databases">
        <authorList>
            <person name="Ehlers B."/>
            <person name="Leendertz F.H."/>
        </authorList>
    </citation>
    <scope>NUCLEOTIDE SEQUENCE [LARGE SCALE GENOMIC DNA]</scope>
    <source>
        <strain evidence="5 6">CGMCC 4.6857</strain>
    </source>
</reference>
<evidence type="ECO:0000313" key="5">
    <source>
        <dbReference type="EMBL" id="SNY71087.1"/>
    </source>
</evidence>
<dbReference type="InterPro" id="IPR036388">
    <property type="entry name" value="WH-like_DNA-bd_sf"/>
</dbReference>
<organism evidence="5 6">
    <name type="scientific">Paractinoplanes atraurantiacus</name>
    <dbReference type="NCBI Taxonomy" id="1036182"/>
    <lineage>
        <taxon>Bacteria</taxon>
        <taxon>Bacillati</taxon>
        <taxon>Actinomycetota</taxon>
        <taxon>Actinomycetes</taxon>
        <taxon>Micromonosporales</taxon>
        <taxon>Micromonosporaceae</taxon>
        <taxon>Paractinoplanes</taxon>
    </lineage>
</organism>
<dbReference type="CDD" id="cd06170">
    <property type="entry name" value="LuxR_C_like"/>
    <property type="match status" value="1"/>
</dbReference>
<dbReference type="GO" id="GO:0005737">
    <property type="term" value="C:cytoplasm"/>
    <property type="evidence" value="ECO:0007669"/>
    <property type="project" value="TreeGrafter"/>
</dbReference>
<keyword evidence="1" id="KW-0547">Nucleotide-binding</keyword>
<dbReference type="OrthoDB" id="3514764at2"/>
<evidence type="ECO:0000259" key="4">
    <source>
        <dbReference type="PROSITE" id="PS50043"/>
    </source>
</evidence>
<evidence type="ECO:0000256" key="2">
    <source>
        <dbReference type="ARBA" id="ARBA00022840"/>
    </source>
</evidence>
<evidence type="ECO:0000256" key="1">
    <source>
        <dbReference type="ARBA" id="ARBA00022741"/>
    </source>
</evidence>
<dbReference type="SUPFAM" id="SSF46894">
    <property type="entry name" value="C-terminal effector domain of the bipartite response regulators"/>
    <property type="match status" value="1"/>
</dbReference>
<accession>A0A285KGM6</accession>
<gene>
    <name evidence="5" type="ORF">SAMN05421748_13919</name>
</gene>
<keyword evidence="2" id="KW-0067">ATP-binding</keyword>
<dbReference type="GO" id="GO:0005524">
    <property type="term" value="F:ATP binding"/>
    <property type="evidence" value="ECO:0007669"/>
    <property type="project" value="UniProtKB-KW"/>
</dbReference>
<dbReference type="InterPro" id="IPR016032">
    <property type="entry name" value="Sig_transdc_resp-reg_C-effctor"/>
</dbReference>
<dbReference type="EMBL" id="OBDY01000039">
    <property type="protein sequence ID" value="SNY71087.1"/>
    <property type="molecule type" value="Genomic_DNA"/>
</dbReference>
<dbReference type="RefSeq" id="WP_097328575.1">
    <property type="nucleotide sequence ID" value="NZ_OBDY01000039.1"/>
</dbReference>
<proteinExistence type="predicted"/>
<evidence type="ECO:0000256" key="3">
    <source>
        <dbReference type="SAM" id="MobiDB-lite"/>
    </source>
</evidence>
<dbReference type="SUPFAM" id="SSF52540">
    <property type="entry name" value="P-loop containing nucleoside triphosphate hydrolases"/>
    <property type="match status" value="1"/>
</dbReference>
<feature type="region of interest" description="Disordered" evidence="3">
    <location>
        <begin position="333"/>
        <end position="352"/>
    </location>
</feature>
<dbReference type="SUPFAM" id="SSF48452">
    <property type="entry name" value="TPR-like"/>
    <property type="match status" value="1"/>
</dbReference>
<dbReference type="PANTHER" id="PTHR16305">
    <property type="entry name" value="TESTICULAR SOLUBLE ADENYLYL CYCLASE"/>
    <property type="match status" value="1"/>
</dbReference>
<dbReference type="PROSITE" id="PS50043">
    <property type="entry name" value="HTH_LUXR_2"/>
    <property type="match status" value="1"/>
</dbReference>
<dbReference type="Gene3D" id="1.10.10.10">
    <property type="entry name" value="Winged helix-like DNA-binding domain superfamily/Winged helix DNA-binding domain"/>
    <property type="match status" value="1"/>
</dbReference>
<dbReference type="Pfam" id="PF00196">
    <property type="entry name" value="GerE"/>
    <property type="match status" value="1"/>
</dbReference>
<protein>
    <submittedName>
        <fullName evidence="5">Regulatory protein, luxR family</fullName>
    </submittedName>
</protein>
<dbReference type="Gene3D" id="3.40.50.300">
    <property type="entry name" value="P-loop containing nucleotide triphosphate hydrolases"/>
    <property type="match status" value="1"/>
</dbReference>
<dbReference type="InterPro" id="IPR011990">
    <property type="entry name" value="TPR-like_helical_dom_sf"/>
</dbReference>
<sequence>MLRGRARERAVLTALIDAARSGRSGVLVLLGEAGVGKTALLTEAVAKVPNLRVDGVEAERELPFAALHQLCAPLLDHLDKLPEPQRDALRTTFGLRDGAAPEPFFVGLAVLSLLSEAAAGTPLVCVIDDAQWLDHASAQTLAFVARRLLAESIVMIFAVRTPAPDTVHNLRSLPELRVEGLRDPDARELLASVVRWPLDERVREAILAEARGNPLALLELPGGRAGGFAVPDVKSRVEESFVHRADDLPADSRLLLLLAAADPVGDSALLWRAAAELGVGRTAADQPEVAGLLQIGVRVVFRHPLVRSAVYRSASAADRRRVHAALAVATDPRADPDRRAWHHAQATEGTDEEVAAELEASAGRAQARGGLAAAAAFRQRAAELTDDSVRRADRDLAAARATYLAGSLDEASALLNRALAGPHDELRAARIDLLRAQMAFASPSRSQEAPALLLEAARRFAPLDVTRSRDTYLEAFSGAVLVGRFAGSAGLAAVAAAAREAPRPLTGPRAADLLLDGLALLFTDGFGAGAPLVRRALADLRRGDVAAEEAIHLIYVVSHAAHAVWDDEVWQALTHRHLRLARGAGALAGMSYLLYQRLALHLHQGELAQAAALVDEVQVVSAATGNVQPDVAALAVAGWQGREAEVARLTPLVTAAVTARHEGAVLTVVHLSNAVLLNGLGRFDEALAAAGRATAYPLETGFANWALVELAEAAVRAGDREAAERALERIAARAEPSGTDWGLGAEARARALLTGSEDLYREAIDRLARCRGAFSLARAHLVYGEWLRRQDREADARTHLRTAHDMFVSFGADAFADRSRRELGATGETVRTRTAKAETRLTPQERQIARRARDGQTNAEIGAELFLSSRTVEWHLRKIFTKLGIANRRELRNAL</sequence>
<dbReference type="Proteomes" id="UP000219612">
    <property type="component" value="Unassembled WGS sequence"/>
</dbReference>
<keyword evidence="6" id="KW-1185">Reference proteome</keyword>
<dbReference type="SMART" id="SM00421">
    <property type="entry name" value="HTH_LUXR"/>
    <property type="match status" value="1"/>
</dbReference>
<dbReference type="PANTHER" id="PTHR16305:SF35">
    <property type="entry name" value="TRANSCRIPTIONAL ACTIVATOR DOMAIN"/>
    <property type="match status" value="1"/>
</dbReference>
<evidence type="ECO:0000313" key="6">
    <source>
        <dbReference type="Proteomes" id="UP000219612"/>
    </source>
</evidence>
<feature type="domain" description="HTH luxR-type" evidence="4">
    <location>
        <begin position="834"/>
        <end position="895"/>
    </location>
</feature>
<name>A0A285KGM6_9ACTN</name>
<dbReference type="GO" id="GO:0003677">
    <property type="term" value="F:DNA binding"/>
    <property type="evidence" value="ECO:0007669"/>
    <property type="project" value="InterPro"/>
</dbReference>
<dbReference type="InterPro" id="IPR000792">
    <property type="entry name" value="Tscrpt_reg_LuxR_C"/>
</dbReference>
<dbReference type="PRINTS" id="PR00038">
    <property type="entry name" value="HTHLUXR"/>
</dbReference>
<dbReference type="GO" id="GO:0004016">
    <property type="term" value="F:adenylate cyclase activity"/>
    <property type="evidence" value="ECO:0007669"/>
    <property type="project" value="TreeGrafter"/>
</dbReference>
<dbReference type="InterPro" id="IPR041664">
    <property type="entry name" value="AAA_16"/>
</dbReference>
<dbReference type="InterPro" id="IPR027417">
    <property type="entry name" value="P-loop_NTPase"/>
</dbReference>
<dbReference type="GO" id="GO:0006355">
    <property type="term" value="P:regulation of DNA-templated transcription"/>
    <property type="evidence" value="ECO:0007669"/>
    <property type="project" value="InterPro"/>
</dbReference>
<dbReference type="Pfam" id="PF13191">
    <property type="entry name" value="AAA_16"/>
    <property type="match status" value="1"/>
</dbReference>
<dbReference type="AlphaFoldDB" id="A0A285KGM6"/>